<evidence type="ECO:0000313" key="1">
    <source>
        <dbReference type="EMBL" id="CAK9147306.1"/>
    </source>
</evidence>
<dbReference type="EMBL" id="CAUOFW020001669">
    <property type="protein sequence ID" value="CAK9147306.1"/>
    <property type="molecule type" value="Genomic_DNA"/>
</dbReference>
<name>A0ABC8RQP6_9AQUA</name>
<dbReference type="Proteomes" id="UP001642360">
    <property type="component" value="Unassembled WGS sequence"/>
</dbReference>
<sequence length="82" mass="9358">NWEEVSSHRCCDNVSMTVITTFNDPSIVDFKYDEDEIPGDRPFSRHLIGPKTTVLNDRLLGYSWVTIWKTGLDCGLVRPTTP</sequence>
<gene>
    <name evidence="1" type="ORF">ILEXP_LOCUS15193</name>
</gene>
<protein>
    <submittedName>
        <fullName evidence="1">Uncharacterized protein</fullName>
    </submittedName>
</protein>
<feature type="non-terminal residue" evidence="1">
    <location>
        <position position="1"/>
    </location>
</feature>
<comment type="caution">
    <text evidence="1">The sequence shown here is derived from an EMBL/GenBank/DDBJ whole genome shotgun (WGS) entry which is preliminary data.</text>
</comment>
<organism evidence="1 2">
    <name type="scientific">Ilex paraguariensis</name>
    <name type="common">yerba mate</name>
    <dbReference type="NCBI Taxonomy" id="185542"/>
    <lineage>
        <taxon>Eukaryota</taxon>
        <taxon>Viridiplantae</taxon>
        <taxon>Streptophyta</taxon>
        <taxon>Embryophyta</taxon>
        <taxon>Tracheophyta</taxon>
        <taxon>Spermatophyta</taxon>
        <taxon>Magnoliopsida</taxon>
        <taxon>eudicotyledons</taxon>
        <taxon>Gunneridae</taxon>
        <taxon>Pentapetalae</taxon>
        <taxon>asterids</taxon>
        <taxon>campanulids</taxon>
        <taxon>Aquifoliales</taxon>
        <taxon>Aquifoliaceae</taxon>
        <taxon>Ilex</taxon>
    </lineage>
</organism>
<keyword evidence="2" id="KW-1185">Reference proteome</keyword>
<proteinExistence type="predicted"/>
<dbReference type="AlphaFoldDB" id="A0ABC8RQP6"/>
<reference evidence="1 2" key="1">
    <citation type="submission" date="2024-02" db="EMBL/GenBank/DDBJ databases">
        <authorList>
            <person name="Vignale AGUSTIN F."/>
            <person name="Sosa J E."/>
            <person name="Modenutti C."/>
        </authorList>
    </citation>
    <scope>NUCLEOTIDE SEQUENCE [LARGE SCALE GENOMIC DNA]</scope>
</reference>
<accession>A0ABC8RQP6</accession>
<evidence type="ECO:0000313" key="2">
    <source>
        <dbReference type="Proteomes" id="UP001642360"/>
    </source>
</evidence>